<dbReference type="Pfam" id="PF00082">
    <property type="entry name" value="Peptidase_S8"/>
    <property type="match status" value="1"/>
</dbReference>
<keyword evidence="4 5" id="KW-0720">Serine protease</keyword>
<dbReference type="InterPro" id="IPR023828">
    <property type="entry name" value="Peptidase_S8_Ser-AS"/>
</dbReference>
<accession>A0ABT9REZ2</accession>
<evidence type="ECO:0000256" key="5">
    <source>
        <dbReference type="PROSITE-ProRule" id="PRU01240"/>
    </source>
</evidence>
<evidence type="ECO:0000259" key="9">
    <source>
        <dbReference type="Pfam" id="PF00082"/>
    </source>
</evidence>
<dbReference type="PROSITE" id="PS00138">
    <property type="entry name" value="SUBTILASE_SER"/>
    <property type="match status" value="1"/>
</dbReference>
<dbReference type="InterPro" id="IPR015500">
    <property type="entry name" value="Peptidase_S8_subtilisin-rel"/>
</dbReference>
<dbReference type="PRINTS" id="PR00723">
    <property type="entry name" value="SUBTILISIN"/>
</dbReference>
<dbReference type="Gene3D" id="3.40.50.200">
    <property type="entry name" value="Peptidase S8/S53 domain"/>
    <property type="match status" value="1"/>
</dbReference>
<feature type="active site" description="Charge relay system" evidence="5">
    <location>
        <position position="248"/>
    </location>
</feature>
<dbReference type="InterPro" id="IPR000209">
    <property type="entry name" value="Peptidase_S8/S53_dom"/>
</dbReference>
<feature type="active site" description="Charge relay system" evidence="5">
    <location>
        <position position="280"/>
    </location>
</feature>
<evidence type="ECO:0000256" key="8">
    <source>
        <dbReference type="SAM" id="SignalP"/>
    </source>
</evidence>
<dbReference type="SUPFAM" id="SSF52743">
    <property type="entry name" value="Subtilisin-like"/>
    <property type="match status" value="1"/>
</dbReference>
<dbReference type="PROSITE" id="PS00136">
    <property type="entry name" value="SUBTILASE_ASP"/>
    <property type="match status" value="1"/>
</dbReference>
<evidence type="ECO:0000256" key="2">
    <source>
        <dbReference type="ARBA" id="ARBA00022670"/>
    </source>
</evidence>
<dbReference type="InterPro" id="IPR006311">
    <property type="entry name" value="TAT_signal"/>
</dbReference>
<name>A0ABT9REZ2_9ACTN</name>
<keyword evidence="11" id="KW-1185">Reference proteome</keyword>
<dbReference type="InterPro" id="IPR050131">
    <property type="entry name" value="Peptidase_S8_subtilisin-like"/>
</dbReference>
<keyword evidence="2 5" id="KW-0645">Protease</keyword>
<gene>
    <name evidence="10" type="ORF">J2S55_007118</name>
</gene>
<evidence type="ECO:0000313" key="10">
    <source>
        <dbReference type="EMBL" id="MDP9867852.1"/>
    </source>
</evidence>
<dbReference type="PROSITE" id="PS51892">
    <property type="entry name" value="SUBTILASE"/>
    <property type="match status" value="1"/>
</dbReference>
<feature type="signal peptide" evidence="8">
    <location>
        <begin position="1"/>
        <end position="30"/>
    </location>
</feature>
<dbReference type="PROSITE" id="PS51318">
    <property type="entry name" value="TAT"/>
    <property type="match status" value="1"/>
</dbReference>
<organism evidence="10 11">
    <name type="scientific">Streptosporangium brasiliense</name>
    <dbReference type="NCBI Taxonomy" id="47480"/>
    <lineage>
        <taxon>Bacteria</taxon>
        <taxon>Bacillati</taxon>
        <taxon>Actinomycetota</taxon>
        <taxon>Actinomycetes</taxon>
        <taxon>Streptosporangiales</taxon>
        <taxon>Streptosporangiaceae</taxon>
        <taxon>Streptosporangium</taxon>
    </lineage>
</organism>
<keyword evidence="8" id="KW-0732">Signal</keyword>
<comment type="similarity">
    <text evidence="1 5 6">Belongs to the peptidase S8 family.</text>
</comment>
<dbReference type="PROSITE" id="PS00137">
    <property type="entry name" value="SUBTILASE_HIS"/>
    <property type="match status" value="1"/>
</dbReference>
<feature type="domain" description="Peptidase S8/S53" evidence="9">
    <location>
        <begin position="239"/>
        <end position="496"/>
    </location>
</feature>
<dbReference type="Gene3D" id="3.50.30.30">
    <property type="match status" value="1"/>
</dbReference>
<dbReference type="InterPro" id="IPR022398">
    <property type="entry name" value="Peptidase_S8_His-AS"/>
</dbReference>
<dbReference type="Proteomes" id="UP001230426">
    <property type="component" value="Unassembled WGS sequence"/>
</dbReference>
<reference evidence="10 11" key="1">
    <citation type="submission" date="2023-07" db="EMBL/GenBank/DDBJ databases">
        <title>Sequencing the genomes of 1000 actinobacteria strains.</title>
        <authorList>
            <person name="Klenk H.-P."/>
        </authorList>
    </citation>
    <scope>NUCLEOTIDE SEQUENCE [LARGE SCALE GENOMIC DNA]</scope>
    <source>
        <strain evidence="10 11">DSM 44109</strain>
    </source>
</reference>
<dbReference type="InterPro" id="IPR023827">
    <property type="entry name" value="Peptidase_S8_Asp-AS"/>
</dbReference>
<comment type="caution">
    <text evidence="10">The sequence shown here is derived from an EMBL/GenBank/DDBJ whole genome shotgun (WGS) entry which is preliminary data.</text>
</comment>
<evidence type="ECO:0000256" key="1">
    <source>
        <dbReference type="ARBA" id="ARBA00011073"/>
    </source>
</evidence>
<sequence length="1324" mass="138698">MSRLRRGSLALTSALALVTATLAVQPPATAQALKPAPQAQPYQPLTLKGVGKGPHTVTLITGDKVTLTDTGGGRYAIGQGGGPRSDGRFPSLFVRSGPDGVYVLPDDAFPAIQSGTLDRELFNVKYLAENGYTDAETERLPVIVQYPKGFAAAKSSADAIPASVPTATLESVNGAALDVAKGEAGAFWAALHAEPDARGRAGLRGGVGKVWLDRKVEADLSESVPQIGAPEAWKGGHDGTGVTVAVLDTGVDAAHPDLAGKIAEARSFVPDESAQDGHGHGTHVASTVAGSGAASGGANRGVAPGARLLVGKVLDSSGRGSESGIIDAMEWATASGAKVISLSLGANATDGTDPMSQAVNGLTAATGALFVIAAGNNGTPESVSTPGTADAALTVAAVDKADQQAWFSSQGPRVGDAALKPDITAPGVDIAAARAAGTTMGSPVDDRYTKASGTSMATPHVAGAAAIVAQVHPDWTPQQLKAALMSTVKDVGGTVYQRGAGRLDVARAVSQTVFAATPNLDFGLLDDSGKSLTRELAYTNLGDRPVTLTLTAAMGENRLSTADATLTVPAKGTAATTVTLVTQGLELGTYSGAVTAQADGVRLTTPAGAVREAPTYQLTIRTLGRDGKPRTPFAQDVVDLEGRKGHLSPHLIVDEGVVVTRVPAGTVSVLQVMEWTDADSRSNRVWLFDPELTITGDTEITMDARKASQVRFSTPRPAEPLNNAFTSFYQRTNAKGEVFAGSVLQTVPIGSWGKLWVLPTEKVTKGAFRFATQWTLGQSEIAMSVRGRGGMELNPAANLHWQGEVNHHPGWTPFTGTKDLLLTDVGQGTPEELAGRDLRGRLVLMAAEGTVDFLGNPSCGVQIERIGAVRDAGAAGLVIYPTQDSGCPIPLPIWQKPFTGDPKPLGIANAYLSTKEGLALREQARRGPLTIRVTGTPHSPYTYALSPYEEGRIPSSMHYTVRERDVARVDLDIRAPRTGGYWEWTFAYKQDDAQRWSVSPSDSDVAGIAPQVRTEYVWPTDPSVVHIRGMAPDPKGTNGVHSRYLTEVYKRPGRTGQVWFAPGTPGAGTVSDAAAALPDPEAGVLKEQGLGISCAICVQGDKLWADFSEVSGVGDSRVDSDDYWSTEQMFTPVYETRLYLDGKEIPRQGVEPLAGNAPRFTLPASAGVYRLTAKSATNDVEWTFAGPPAKDAVQPGAACTSWFVEGAGEHCRPTPAVFVSYALGGDPGNAVAAGRKHTFQVEAYHSRSTARMPKIAGLKLWASTDDGATWQPVTLKRGSGGLYTAGVKYPALRATTGAVSLRAEAWDEAGNRVKQTSTRVFPLR</sequence>
<dbReference type="InterPro" id="IPR036852">
    <property type="entry name" value="Peptidase_S8/S53_dom_sf"/>
</dbReference>
<evidence type="ECO:0000256" key="7">
    <source>
        <dbReference type="SAM" id="MobiDB-lite"/>
    </source>
</evidence>
<feature type="chain" id="PRO_5045487925" description="Peptidase S8/S53 domain-containing protein" evidence="8">
    <location>
        <begin position="31"/>
        <end position="1324"/>
    </location>
</feature>
<dbReference type="EMBL" id="JAUSRB010000002">
    <property type="protein sequence ID" value="MDP9867852.1"/>
    <property type="molecule type" value="Genomic_DNA"/>
</dbReference>
<evidence type="ECO:0000256" key="4">
    <source>
        <dbReference type="ARBA" id="ARBA00022825"/>
    </source>
</evidence>
<evidence type="ECO:0000256" key="3">
    <source>
        <dbReference type="ARBA" id="ARBA00022801"/>
    </source>
</evidence>
<feature type="region of interest" description="Disordered" evidence="7">
    <location>
        <begin position="271"/>
        <end position="297"/>
    </location>
</feature>
<protein>
    <recommendedName>
        <fullName evidence="9">Peptidase S8/S53 domain-containing protein</fullName>
    </recommendedName>
</protein>
<dbReference type="PANTHER" id="PTHR43806">
    <property type="entry name" value="PEPTIDASE S8"/>
    <property type="match status" value="1"/>
</dbReference>
<keyword evidence="3 5" id="KW-0378">Hydrolase</keyword>
<evidence type="ECO:0000256" key="6">
    <source>
        <dbReference type="RuleBase" id="RU003355"/>
    </source>
</evidence>
<proteinExistence type="inferred from homology"/>
<feature type="active site" description="Charge relay system" evidence="5">
    <location>
        <position position="455"/>
    </location>
</feature>
<evidence type="ECO:0000313" key="11">
    <source>
        <dbReference type="Proteomes" id="UP001230426"/>
    </source>
</evidence>
<dbReference type="RefSeq" id="WP_306869949.1">
    <property type="nucleotide sequence ID" value="NZ_JAUSRB010000002.1"/>
</dbReference>
<dbReference type="PANTHER" id="PTHR43806:SF65">
    <property type="entry name" value="SERINE PROTEASE APRX"/>
    <property type="match status" value="1"/>
</dbReference>